<sequence>MTGRVSAAGADKEIHRFVTREQIDLLHGQFRARNNRLTLLELRELLARLGLHYTDEQYRTLCLQINTDHDEYCQWDELLSYLILGFQDDDPLAVKQSLDPPIASDLCLKVRRQVYNIVKVDFCPMVYYDGSISWSQGHWITTSREGVIQFWTEDWKPTLTARTVPSNLKRSKTWVLDTVPLPDLSMFCVTGLETELRLYDVVAASFTLKLVIERLPQPVSAMAYRFKRGEPSRLITGDYTGHIRMFEFYPERKTTTSGESTVTRVTLQDVLQGKYPPMKCVDYGGLLPDIVRQVRFVERGESDLFIACSEENPLLCCRGRSRSESSCSMIIHSLDYPATRMTKFIVPRGVSCFAFEPSNELLVSGGPDCDLRLWDIHRPEKPSVVLVGHTSSITFLFLQDAGEKIYSIDQKKIIKVWDVRNRVLLQTFSQFSTVLVKGVPACAYYNTRERELVVASNKLFVTACCPEIALDRTDGESHTKPVSVLLYNGLYQLVVSCGFDSFIIVWDHRVNRKMTIITEAHTQVRNGVLEPVEITAACFDEKQQMLLTGARNGSLKIWNISGRTCMRTIQIDEDCEVTAVFWQANRILAMGWNHRVVEFAAFAENDEYPRGLQWRKQHSDDILCAAISGSVPGVMATCSYAGELVYWKLETGQPYRRYDASSPRTRLPISFREGPAAMKPRKVTTSRRSLFQTSPNQLTHRRLSRITMPSDLEQMRRLSIQALLFLPTRPMVADYGTMFGSLDNGMVQVWSHHPDGGFKDQFNAIHMAGDRIITLATDEANRFLFTGTALGYVKTWYIENCWIPNEEKFHVNKPALRILFPFLLNDVVPGRAKRSARVQSKPWLLNSYQAHRDCVTGLSYLDSTGLLLSCSSDRTIRLWTLGGRYIGLLGSPVNWYPLATDVPPPEHYRFRIPPDLQREVSFTTLKVLRGGNDIAQSARIKSGGGATSVPIADDIAGSAERPKYTPMSDTYGNPLVEPILNTAVLKLPTKEPMLRTIKLERTYPSLPLYGHMVQFLAKPLKYSMEDMEAILDRTKALQFKDTPNDAETEGKE</sequence>
<keyword evidence="6" id="KW-1185">Reference proteome</keyword>
<dbReference type="PROSITE" id="PS50082">
    <property type="entry name" value="WD_REPEATS_2"/>
    <property type="match status" value="5"/>
</dbReference>
<dbReference type="VEuPathDB" id="VectorBase:ACHR003845"/>
<dbReference type="EnsemblMetazoa" id="ACHR003845-RA">
    <property type="protein sequence ID" value="ACHR003845-PA"/>
    <property type="gene ID" value="ACHR003845"/>
</dbReference>
<reference evidence="6" key="1">
    <citation type="submission" date="2013-03" db="EMBL/GenBank/DDBJ databases">
        <title>The Genome Sequence of Anopheles christyi ACHKN1017.</title>
        <authorList>
            <consortium name="The Broad Institute Genomics Platform"/>
            <person name="Neafsey D.E."/>
            <person name="Besansky N."/>
            <person name="Walker B."/>
            <person name="Young S.K."/>
            <person name="Zeng Q."/>
            <person name="Gargeya S."/>
            <person name="Fitzgerald M."/>
            <person name="Haas B."/>
            <person name="Abouelleil A."/>
            <person name="Allen A.W."/>
            <person name="Alvarado L."/>
            <person name="Arachchi H.M."/>
            <person name="Berlin A.M."/>
            <person name="Chapman S.B."/>
            <person name="Gainer-Dewar J."/>
            <person name="Goldberg J."/>
            <person name="Griggs A."/>
            <person name="Gujja S."/>
            <person name="Hansen M."/>
            <person name="Howarth C."/>
            <person name="Imamovic A."/>
            <person name="Ireland A."/>
            <person name="Larimer J."/>
            <person name="McCowan C."/>
            <person name="Murphy C."/>
            <person name="Pearson M."/>
            <person name="Poon T.W."/>
            <person name="Priest M."/>
            <person name="Roberts A."/>
            <person name="Saif S."/>
            <person name="Shea T."/>
            <person name="Sisk P."/>
            <person name="Sykes S."/>
            <person name="Wortman J."/>
            <person name="Nusbaum C."/>
            <person name="Birren B."/>
        </authorList>
    </citation>
    <scope>NUCLEOTIDE SEQUENCE [LARGE SCALE GENOMIC DNA]</scope>
    <source>
        <strain evidence="6">ACHKN1017</strain>
    </source>
</reference>
<dbReference type="InterPro" id="IPR001680">
    <property type="entry name" value="WD40_rpt"/>
</dbReference>
<dbReference type="Gene3D" id="2.130.10.10">
    <property type="entry name" value="YVTN repeat-like/Quinoprotein amine dehydrogenase"/>
    <property type="match status" value="4"/>
</dbReference>
<evidence type="ECO:0000313" key="5">
    <source>
        <dbReference type="EnsemblMetazoa" id="ACHR003845-PA"/>
    </source>
</evidence>
<dbReference type="PANTHER" id="PTHR44324">
    <property type="entry name" value="WD40 REPEAT DOMAIN 95"/>
    <property type="match status" value="1"/>
</dbReference>
<dbReference type="PROSITE" id="PS50294">
    <property type="entry name" value="WD_REPEATS_REGION"/>
    <property type="match status" value="1"/>
</dbReference>
<evidence type="ECO:0000256" key="4">
    <source>
        <dbReference type="PROSITE-ProRule" id="PRU00221"/>
    </source>
</evidence>
<name>A0A182JZB3_9DIPT</name>
<evidence type="ECO:0000256" key="2">
    <source>
        <dbReference type="ARBA" id="ARBA00022574"/>
    </source>
</evidence>
<dbReference type="InterPro" id="IPR019775">
    <property type="entry name" value="WD40_repeat_CS"/>
</dbReference>
<dbReference type="InterPro" id="IPR015943">
    <property type="entry name" value="WD40/YVTN_repeat-like_dom_sf"/>
</dbReference>
<dbReference type="PROSITE" id="PS00678">
    <property type="entry name" value="WD_REPEATS_1"/>
    <property type="match status" value="2"/>
</dbReference>
<dbReference type="InterPro" id="IPR036322">
    <property type="entry name" value="WD40_repeat_dom_sf"/>
</dbReference>
<dbReference type="Pfam" id="PF00400">
    <property type="entry name" value="WD40"/>
    <property type="match status" value="3"/>
</dbReference>
<accession>A0A182JZB3</accession>
<dbReference type="AlphaFoldDB" id="A0A182JZB3"/>
<dbReference type="Proteomes" id="UP000075881">
    <property type="component" value="Unassembled WGS sequence"/>
</dbReference>
<evidence type="ECO:0000313" key="6">
    <source>
        <dbReference type="Proteomes" id="UP000075881"/>
    </source>
</evidence>
<dbReference type="STRING" id="43041.A0A182JZB3"/>
<dbReference type="SMART" id="SM00320">
    <property type="entry name" value="WD40"/>
    <property type="match status" value="9"/>
</dbReference>
<feature type="repeat" description="WD" evidence="4">
    <location>
        <begin position="848"/>
        <end position="881"/>
    </location>
</feature>
<feature type="repeat" description="WD" evidence="4">
    <location>
        <begin position="534"/>
        <end position="568"/>
    </location>
</feature>
<dbReference type="InterPro" id="IPR051242">
    <property type="entry name" value="WD-EF-hand_domain"/>
</dbReference>
<dbReference type="InterPro" id="IPR011047">
    <property type="entry name" value="Quinoprotein_ADH-like_sf"/>
</dbReference>
<protein>
    <recommendedName>
        <fullName evidence="1">WD repeat-containing protein on Y chromosome</fullName>
    </recommendedName>
</protein>
<dbReference type="InterPro" id="IPR011992">
    <property type="entry name" value="EF-hand-dom_pair"/>
</dbReference>
<dbReference type="SUPFAM" id="SSF50998">
    <property type="entry name" value="Quinoprotein alcohol dehydrogenase-like"/>
    <property type="match status" value="1"/>
</dbReference>
<proteinExistence type="predicted"/>
<evidence type="ECO:0000256" key="1">
    <source>
        <dbReference type="ARBA" id="ARBA00014901"/>
    </source>
</evidence>
<keyword evidence="2 4" id="KW-0853">WD repeat</keyword>
<dbReference type="SUPFAM" id="SSF47473">
    <property type="entry name" value="EF-hand"/>
    <property type="match status" value="1"/>
</dbReference>
<feature type="repeat" description="WD" evidence="4">
    <location>
        <begin position="475"/>
        <end position="516"/>
    </location>
</feature>
<evidence type="ECO:0000256" key="3">
    <source>
        <dbReference type="ARBA" id="ARBA00022737"/>
    </source>
</evidence>
<reference evidence="5" key="2">
    <citation type="submission" date="2020-05" db="UniProtKB">
        <authorList>
            <consortium name="EnsemblMetazoa"/>
        </authorList>
    </citation>
    <scope>IDENTIFICATION</scope>
    <source>
        <strain evidence="5">ACHKN1017</strain>
    </source>
</reference>
<feature type="repeat" description="WD" evidence="4">
    <location>
        <begin position="350"/>
        <end position="384"/>
    </location>
</feature>
<dbReference type="SUPFAM" id="SSF50978">
    <property type="entry name" value="WD40 repeat-like"/>
    <property type="match status" value="1"/>
</dbReference>
<organism evidence="5 6">
    <name type="scientific">Anopheles christyi</name>
    <dbReference type="NCBI Taxonomy" id="43041"/>
    <lineage>
        <taxon>Eukaryota</taxon>
        <taxon>Metazoa</taxon>
        <taxon>Ecdysozoa</taxon>
        <taxon>Arthropoda</taxon>
        <taxon>Hexapoda</taxon>
        <taxon>Insecta</taxon>
        <taxon>Pterygota</taxon>
        <taxon>Neoptera</taxon>
        <taxon>Endopterygota</taxon>
        <taxon>Diptera</taxon>
        <taxon>Nematocera</taxon>
        <taxon>Culicoidea</taxon>
        <taxon>Culicidae</taxon>
        <taxon>Anophelinae</taxon>
        <taxon>Anopheles</taxon>
    </lineage>
</organism>
<feature type="repeat" description="WD" evidence="4">
    <location>
        <begin position="386"/>
        <end position="427"/>
    </location>
</feature>
<keyword evidence="3" id="KW-0677">Repeat</keyword>
<dbReference type="PANTHER" id="PTHR44324:SF6">
    <property type="entry name" value="EF-HAND CALCIUM BINDING DOMAIN 8"/>
    <property type="match status" value="1"/>
</dbReference>